<dbReference type="EMBL" id="BMHE01000002">
    <property type="protein sequence ID" value="GGI44367.1"/>
    <property type="molecule type" value="Genomic_DNA"/>
</dbReference>
<protein>
    <recommendedName>
        <fullName evidence="1">YqbQ/XkdQ domain-containing protein</fullName>
    </recommendedName>
</protein>
<name>A0ABQ2BP88_9BACL</name>
<dbReference type="SUPFAM" id="SSF69279">
    <property type="entry name" value="Phage tail proteins"/>
    <property type="match status" value="1"/>
</dbReference>
<gene>
    <name evidence="2" type="ORF">GCM10008018_06750</name>
</gene>
<dbReference type="Pfam" id="PF24032">
    <property type="entry name" value="YQBQ"/>
    <property type="match status" value="1"/>
</dbReference>
<evidence type="ECO:0000259" key="1">
    <source>
        <dbReference type="Pfam" id="PF24032"/>
    </source>
</evidence>
<comment type="caution">
    <text evidence="2">The sequence shown here is derived from an EMBL/GenBank/DDBJ whole genome shotgun (WGS) entry which is preliminary data.</text>
</comment>
<evidence type="ECO:0000313" key="3">
    <source>
        <dbReference type="Proteomes" id="UP000615455"/>
    </source>
</evidence>
<dbReference type="Proteomes" id="UP000615455">
    <property type="component" value="Unassembled WGS sequence"/>
</dbReference>
<proteinExistence type="predicted"/>
<accession>A0ABQ2BP88</accession>
<keyword evidence="3" id="KW-1185">Reference proteome</keyword>
<organism evidence="2 3">
    <name type="scientific">Paenibacillus marchantiophytorum</name>
    <dbReference type="NCBI Taxonomy" id="1619310"/>
    <lineage>
        <taxon>Bacteria</taxon>
        <taxon>Bacillati</taxon>
        <taxon>Bacillota</taxon>
        <taxon>Bacilli</taxon>
        <taxon>Bacillales</taxon>
        <taxon>Paenibacillaceae</taxon>
        <taxon>Paenibacillus</taxon>
    </lineage>
</organism>
<reference evidence="3" key="1">
    <citation type="journal article" date="2019" name="Int. J. Syst. Evol. Microbiol.">
        <title>The Global Catalogue of Microorganisms (GCM) 10K type strain sequencing project: providing services to taxonomists for standard genome sequencing and annotation.</title>
        <authorList>
            <consortium name="The Broad Institute Genomics Platform"/>
            <consortium name="The Broad Institute Genome Sequencing Center for Infectious Disease"/>
            <person name="Wu L."/>
            <person name="Ma J."/>
        </authorList>
    </citation>
    <scope>NUCLEOTIDE SEQUENCE [LARGE SCALE GENOMIC DNA]</scope>
    <source>
        <strain evidence="3">CGMCC 1.15043</strain>
    </source>
</reference>
<evidence type="ECO:0000313" key="2">
    <source>
        <dbReference type="EMBL" id="GGI44367.1"/>
    </source>
</evidence>
<dbReference type="RefSeq" id="WP_189007574.1">
    <property type="nucleotide sequence ID" value="NZ_BMHE01000002.1"/>
</dbReference>
<dbReference type="InterPro" id="IPR056937">
    <property type="entry name" value="YqbQ/XkdQ"/>
</dbReference>
<sequence>MLTVEIDNKDGNMWELPISAVQFSSTRYGKPSSCSITMLRGGWYEDNAFKYNNGDVVRVRLNGNPVFYGYIFSIESGRDEEVKLTAYDQLRYLMYNETYVFKDAKASEVIKQIAGDLKLQIGEIEDSGYVIPSIVEDGTKLMDIICKALDKTLISTKKIFVLYDDFGSLRLRDADKWVMDFALGDVSLVYDYSFNRSIDTDTYNRIKIVRDNKETNKREVYIDQDSNNIAKWGRLQQFRKVEDKMNEAQIMELLKLMLGAKNRETKTFSLNAIGDIRIRAGCRIFINIEEAGISQFFQVEDCTHNFEGSEHTMKLDLKVVS</sequence>
<feature type="domain" description="YqbQ/XkdQ" evidence="1">
    <location>
        <begin position="21"/>
        <end position="318"/>
    </location>
</feature>